<dbReference type="InterPro" id="IPR050155">
    <property type="entry name" value="HAD-like_hydrolase_sf"/>
</dbReference>
<proteinExistence type="predicted"/>
<dbReference type="EC" id="3.-.-.-" evidence="1"/>
<dbReference type="EMBL" id="JBHTJZ010000009">
    <property type="protein sequence ID" value="MFD0959313.1"/>
    <property type="molecule type" value="Genomic_DNA"/>
</dbReference>
<dbReference type="GO" id="GO:0016787">
    <property type="term" value="F:hydrolase activity"/>
    <property type="evidence" value="ECO:0007669"/>
    <property type="project" value="UniProtKB-KW"/>
</dbReference>
<reference evidence="2" key="1">
    <citation type="journal article" date="2019" name="Int. J. Syst. Evol. Microbiol.">
        <title>The Global Catalogue of Microorganisms (GCM) 10K type strain sequencing project: providing services to taxonomists for standard genome sequencing and annotation.</title>
        <authorList>
            <consortium name="The Broad Institute Genomics Platform"/>
            <consortium name="The Broad Institute Genome Sequencing Center for Infectious Disease"/>
            <person name="Wu L."/>
            <person name="Ma J."/>
        </authorList>
    </citation>
    <scope>NUCLEOTIDE SEQUENCE [LARGE SCALE GENOMIC DNA]</scope>
    <source>
        <strain evidence="2">CCUG 59129</strain>
    </source>
</reference>
<dbReference type="SFLD" id="SFLDG01135">
    <property type="entry name" value="C1.5.6:_HAD__Beta-PGM__Phospha"/>
    <property type="match status" value="1"/>
</dbReference>
<name>A0ABW3HP36_9BACL</name>
<organism evidence="1 2">
    <name type="scientific">Paenibacillus chungangensis</name>
    <dbReference type="NCBI Taxonomy" id="696535"/>
    <lineage>
        <taxon>Bacteria</taxon>
        <taxon>Bacillati</taxon>
        <taxon>Bacillota</taxon>
        <taxon>Bacilli</taxon>
        <taxon>Bacillales</taxon>
        <taxon>Paenibacillaceae</taxon>
        <taxon>Paenibacillus</taxon>
    </lineage>
</organism>
<dbReference type="Proteomes" id="UP001596989">
    <property type="component" value="Unassembled WGS sequence"/>
</dbReference>
<evidence type="ECO:0000313" key="1">
    <source>
        <dbReference type="EMBL" id="MFD0959313.1"/>
    </source>
</evidence>
<dbReference type="InterPro" id="IPR041492">
    <property type="entry name" value="HAD_2"/>
</dbReference>
<dbReference type="SFLD" id="SFLDS00003">
    <property type="entry name" value="Haloacid_Dehalogenase"/>
    <property type="match status" value="1"/>
</dbReference>
<dbReference type="InterPro" id="IPR023214">
    <property type="entry name" value="HAD_sf"/>
</dbReference>
<dbReference type="InterPro" id="IPR006439">
    <property type="entry name" value="HAD-SF_hydro_IA"/>
</dbReference>
<comment type="caution">
    <text evidence="1">The sequence shown here is derived from an EMBL/GenBank/DDBJ whole genome shotgun (WGS) entry which is preliminary data.</text>
</comment>
<accession>A0ABW3HP36</accession>
<dbReference type="Pfam" id="PF13419">
    <property type="entry name" value="HAD_2"/>
    <property type="match status" value="1"/>
</dbReference>
<keyword evidence="1" id="KW-0378">Hydrolase</keyword>
<keyword evidence="2" id="KW-1185">Reference proteome</keyword>
<protein>
    <submittedName>
        <fullName evidence="1">HAD family hydrolase</fullName>
        <ecNumber evidence="1">3.-.-.-</ecNumber>
    </submittedName>
</protein>
<dbReference type="PANTHER" id="PTHR43434:SF26">
    <property type="entry name" value="PYROPHOSPHATASE PPAX"/>
    <property type="match status" value="1"/>
</dbReference>
<dbReference type="Gene3D" id="3.40.50.1000">
    <property type="entry name" value="HAD superfamily/HAD-like"/>
    <property type="match status" value="1"/>
</dbReference>
<dbReference type="PANTHER" id="PTHR43434">
    <property type="entry name" value="PHOSPHOGLYCOLATE PHOSPHATASE"/>
    <property type="match status" value="1"/>
</dbReference>
<dbReference type="NCBIfam" id="TIGR01549">
    <property type="entry name" value="HAD-SF-IA-v1"/>
    <property type="match status" value="1"/>
</dbReference>
<dbReference type="SUPFAM" id="SSF56784">
    <property type="entry name" value="HAD-like"/>
    <property type="match status" value="1"/>
</dbReference>
<dbReference type="RefSeq" id="WP_377563405.1">
    <property type="nucleotide sequence ID" value="NZ_JBHTJZ010000009.1"/>
</dbReference>
<dbReference type="InterPro" id="IPR036412">
    <property type="entry name" value="HAD-like_sf"/>
</dbReference>
<sequence>MYKTIIFDVDGTLIDTERAVLGSLRRMLKQEYGLSYEQDDLAFVLGVPGASVLQRLGAPDVAAANERWNEHMKDFKHTMSIFEGVTELLGELYRRNVRMGIVTSKTKSELRDDFIPFGLMEYLSVAVCASDTSLHKPHPEPLQKFLELSGADPCTSIYIGDTIYDYECARSAGIAFGLALWGAKSREGIHEQHALVSPSDVLTLIDDSL</sequence>
<dbReference type="SFLD" id="SFLDG01129">
    <property type="entry name" value="C1.5:_HAD__Beta-PGM__Phosphata"/>
    <property type="match status" value="1"/>
</dbReference>
<dbReference type="Gene3D" id="1.10.150.240">
    <property type="entry name" value="Putative phosphatase, domain 2"/>
    <property type="match status" value="1"/>
</dbReference>
<gene>
    <name evidence="1" type="ORF">ACFQ2I_07915</name>
</gene>
<evidence type="ECO:0000313" key="2">
    <source>
        <dbReference type="Proteomes" id="UP001596989"/>
    </source>
</evidence>
<dbReference type="InterPro" id="IPR023198">
    <property type="entry name" value="PGP-like_dom2"/>
</dbReference>